<evidence type="ECO:0000313" key="10">
    <source>
        <dbReference type="EMBL" id="MDA2803119.1"/>
    </source>
</evidence>
<feature type="transmembrane region" description="Helical" evidence="9">
    <location>
        <begin position="113"/>
        <end position="137"/>
    </location>
</feature>
<dbReference type="Proteomes" id="UP001165685">
    <property type="component" value="Unassembled WGS sequence"/>
</dbReference>
<protein>
    <submittedName>
        <fullName evidence="10">TrkH family potassium uptake protein</fullName>
    </submittedName>
</protein>
<reference evidence="10" key="1">
    <citation type="submission" date="2023-01" db="EMBL/GenBank/DDBJ databases">
        <title>Draft genome sequence of Nocardiopsis sp. LSu2-4 isolated from halophytes.</title>
        <authorList>
            <person name="Duangmal K."/>
            <person name="Chantavorakit T."/>
        </authorList>
    </citation>
    <scope>NUCLEOTIDE SEQUENCE</scope>
    <source>
        <strain evidence="10">LSu2-4</strain>
    </source>
</reference>
<dbReference type="PANTHER" id="PTHR32024:SF1">
    <property type="entry name" value="KTR SYSTEM POTASSIUM UPTAKE PROTEIN B"/>
    <property type="match status" value="1"/>
</dbReference>
<feature type="transmembrane region" description="Helical" evidence="9">
    <location>
        <begin position="448"/>
        <end position="470"/>
    </location>
</feature>
<keyword evidence="5 9" id="KW-1133">Transmembrane helix</keyword>
<comment type="caution">
    <text evidence="10">The sequence shown here is derived from an EMBL/GenBank/DDBJ whole genome shotgun (WGS) entry which is preliminary data.</text>
</comment>
<keyword evidence="11" id="KW-1185">Reference proteome</keyword>
<evidence type="ECO:0000256" key="2">
    <source>
        <dbReference type="ARBA" id="ARBA00022448"/>
    </source>
</evidence>
<feature type="transmembrane region" description="Helical" evidence="9">
    <location>
        <begin position="340"/>
        <end position="371"/>
    </location>
</feature>
<feature type="transmembrane region" description="Helical" evidence="9">
    <location>
        <begin position="52"/>
        <end position="74"/>
    </location>
</feature>
<dbReference type="EMBL" id="JAQFWP010000001">
    <property type="protein sequence ID" value="MDA2803119.1"/>
    <property type="molecule type" value="Genomic_DNA"/>
</dbReference>
<evidence type="ECO:0000313" key="11">
    <source>
        <dbReference type="Proteomes" id="UP001165685"/>
    </source>
</evidence>
<proteinExistence type="predicted"/>
<evidence type="ECO:0000256" key="7">
    <source>
        <dbReference type="ARBA" id="ARBA00023136"/>
    </source>
</evidence>
<name>A0ABT4TFQ0_9ACTN</name>
<feature type="transmembrane region" description="Helical" evidence="9">
    <location>
        <begin position="392"/>
        <end position="413"/>
    </location>
</feature>
<dbReference type="PANTHER" id="PTHR32024">
    <property type="entry name" value="TRK SYSTEM POTASSIUM UPTAKE PROTEIN TRKG-RELATED"/>
    <property type="match status" value="1"/>
</dbReference>
<keyword evidence="2" id="KW-0813">Transport</keyword>
<evidence type="ECO:0000256" key="1">
    <source>
        <dbReference type="ARBA" id="ARBA00004651"/>
    </source>
</evidence>
<keyword evidence="3" id="KW-1003">Cell membrane</keyword>
<feature type="transmembrane region" description="Helical" evidence="9">
    <location>
        <begin position="201"/>
        <end position="218"/>
    </location>
</feature>
<dbReference type="Pfam" id="PF02386">
    <property type="entry name" value="TrkH"/>
    <property type="match status" value="1"/>
</dbReference>
<accession>A0ABT4TFQ0</accession>
<sequence length="487" mass="52406">MSPRTVPGDIWPPPPRRSGTAARLRSRLRRALWSRRAPSVVPHRPWTKPPQLLVGGFALVILVGTGLLSLPAAAAGPGAAPPLTALFTATSAVCVTGLIVVDTPVYWSTFGQWVILGLFQIGGFGIMTLATVLSLLVTRRVRLRMQLRAGAETKSVTLGEVRQLLLGILQVTVVFEALLTAILSARLILAHGEEPLHGLRLGLFHAVSAFNNAGFALYSDSLESFATDPWITVPVALAVIAGGLGFPVWVELYRHARRRREPHHWTLHAKITLVTTAVLLAAGWAGFLLLEWRNPDTMGPLSVGDKALTGFFQSAMTRTAGFNSLPFGDMHTQTLFMTDMLMFVGGGSAGTAGGIKVTTFALLAFVIYANVRGESSVHIARRRLTEGVIQQAITVVLLAIGLIFTATMALMTITPFTLDQILFEVISAFSTVGLSTGITGDLSPPGEVIVIVLMFTGRLGPITVATALALRRRTRRFEYPQERPIVG</sequence>
<feature type="transmembrane region" description="Helical" evidence="9">
    <location>
        <begin position="164"/>
        <end position="189"/>
    </location>
</feature>
<dbReference type="InterPro" id="IPR003445">
    <property type="entry name" value="Cat_transpt"/>
</dbReference>
<keyword evidence="6" id="KW-0406">Ion transport</keyword>
<evidence type="ECO:0000256" key="8">
    <source>
        <dbReference type="SAM" id="MobiDB-lite"/>
    </source>
</evidence>
<feature type="transmembrane region" description="Helical" evidence="9">
    <location>
        <begin position="271"/>
        <end position="290"/>
    </location>
</feature>
<evidence type="ECO:0000256" key="9">
    <source>
        <dbReference type="SAM" id="Phobius"/>
    </source>
</evidence>
<keyword evidence="7 9" id="KW-0472">Membrane</keyword>
<keyword evidence="4 9" id="KW-0812">Transmembrane</keyword>
<organism evidence="10 11">
    <name type="scientific">Nocardiopsis suaedae</name>
    <dbReference type="NCBI Taxonomy" id="3018444"/>
    <lineage>
        <taxon>Bacteria</taxon>
        <taxon>Bacillati</taxon>
        <taxon>Actinomycetota</taxon>
        <taxon>Actinomycetes</taxon>
        <taxon>Streptosporangiales</taxon>
        <taxon>Nocardiopsidaceae</taxon>
        <taxon>Nocardiopsis</taxon>
    </lineage>
</organism>
<evidence type="ECO:0000256" key="4">
    <source>
        <dbReference type="ARBA" id="ARBA00022692"/>
    </source>
</evidence>
<evidence type="ECO:0000256" key="5">
    <source>
        <dbReference type="ARBA" id="ARBA00022989"/>
    </source>
</evidence>
<comment type="subcellular location">
    <subcellularLocation>
        <location evidence="1">Cell membrane</location>
        <topology evidence="1">Multi-pass membrane protein</topology>
    </subcellularLocation>
</comment>
<evidence type="ECO:0000256" key="6">
    <source>
        <dbReference type="ARBA" id="ARBA00023065"/>
    </source>
</evidence>
<feature type="transmembrane region" description="Helical" evidence="9">
    <location>
        <begin position="80"/>
        <end position="101"/>
    </location>
</feature>
<evidence type="ECO:0000256" key="3">
    <source>
        <dbReference type="ARBA" id="ARBA00022475"/>
    </source>
</evidence>
<feature type="region of interest" description="Disordered" evidence="8">
    <location>
        <begin position="1"/>
        <end position="20"/>
    </location>
</feature>
<feature type="transmembrane region" description="Helical" evidence="9">
    <location>
        <begin position="230"/>
        <end position="250"/>
    </location>
</feature>
<gene>
    <name evidence="10" type="ORF">O4U47_01230</name>
</gene>